<comment type="caution">
    <text evidence="1">The sequence shown here is derived from an EMBL/GenBank/DDBJ whole genome shotgun (WGS) entry which is preliminary data.</text>
</comment>
<name>A0A9X3SBC0_9ACTN</name>
<protein>
    <submittedName>
        <fullName evidence="1">Extracellular solute-binding protein</fullName>
    </submittedName>
</protein>
<dbReference type="PANTHER" id="PTHR43649">
    <property type="entry name" value="ARABINOSE-BINDING PROTEIN-RELATED"/>
    <property type="match status" value="1"/>
</dbReference>
<dbReference type="EMBL" id="JAPDOD010000078">
    <property type="protein sequence ID" value="MDA0166858.1"/>
    <property type="molecule type" value="Genomic_DNA"/>
</dbReference>
<dbReference type="PANTHER" id="PTHR43649:SF12">
    <property type="entry name" value="DIACETYLCHITOBIOSE BINDING PROTEIN DASA"/>
    <property type="match status" value="1"/>
</dbReference>
<organism evidence="1 2">
    <name type="scientific">Solirubrobacter ginsenosidimutans</name>
    <dbReference type="NCBI Taxonomy" id="490573"/>
    <lineage>
        <taxon>Bacteria</taxon>
        <taxon>Bacillati</taxon>
        <taxon>Actinomycetota</taxon>
        <taxon>Thermoleophilia</taxon>
        <taxon>Solirubrobacterales</taxon>
        <taxon>Solirubrobacteraceae</taxon>
        <taxon>Solirubrobacter</taxon>
    </lineage>
</organism>
<accession>A0A9X3SBC0</accession>
<dbReference type="Pfam" id="PF13416">
    <property type="entry name" value="SBP_bac_8"/>
    <property type="match status" value="1"/>
</dbReference>
<keyword evidence="2" id="KW-1185">Reference proteome</keyword>
<gene>
    <name evidence="1" type="ORF">OM076_41740</name>
</gene>
<dbReference type="AlphaFoldDB" id="A0A9X3SBC0"/>
<reference evidence="1" key="1">
    <citation type="submission" date="2022-10" db="EMBL/GenBank/DDBJ databases">
        <title>The WGS of Solirubrobacter ginsenosidimutans DSM 21036.</title>
        <authorList>
            <person name="Jiang Z."/>
        </authorList>
    </citation>
    <scope>NUCLEOTIDE SEQUENCE</scope>
    <source>
        <strain evidence="1">DSM 21036</strain>
    </source>
</reference>
<evidence type="ECO:0000313" key="1">
    <source>
        <dbReference type="EMBL" id="MDA0166858.1"/>
    </source>
</evidence>
<dbReference type="InterPro" id="IPR050490">
    <property type="entry name" value="Bact_solute-bd_prot1"/>
</dbReference>
<dbReference type="Proteomes" id="UP001149140">
    <property type="component" value="Unassembled WGS sequence"/>
</dbReference>
<dbReference type="SUPFAM" id="SSF53850">
    <property type="entry name" value="Periplasmic binding protein-like II"/>
    <property type="match status" value="1"/>
</dbReference>
<proteinExistence type="predicted"/>
<dbReference type="RefSeq" id="WP_270046112.1">
    <property type="nucleotide sequence ID" value="NZ_JAPDOD010000078.1"/>
</dbReference>
<dbReference type="InterPro" id="IPR006059">
    <property type="entry name" value="SBP"/>
</dbReference>
<sequence>MVAGMVGCGGNAGGGVQRGASDTTCDGKIDGPTYITVWFHGAPDPRDPSVSERDTLEEQVAAFNRSQREVRVRLVTLPRGDYNRQVRAAAASGSLPDVLDLDGPYLYNYAWSGKLKPLGSCVPQRLLGDLLPSIRGQGTYAGRLWGLGTFDSGLGLYVRPSVLRKVGARLPTDPGDAWSAAEFTDILHRLRRAGYRRPLDLKLNYLSSTPEWAAYGFAPAVWSAGGDLVDRHDYRKADGVMNGSEAVEALTTIQHWVSDGLVDPNRDDAAFVKRRSPISWVGHWLYPSYSEALLGDLAIVPLPDFGRGTVTGMGSWQWGITANTTDGDAAWRFLEFLLQPQQVRRMSTANGGIPATVSVARSSETFGPGGAEHLFLQQLQDGIARPRPQTPAYPAITAAFGTAVREIFAGRPVKPALDAAANRVDEDLDAHQGYPAPEP</sequence>
<evidence type="ECO:0000313" key="2">
    <source>
        <dbReference type="Proteomes" id="UP001149140"/>
    </source>
</evidence>
<dbReference type="Gene3D" id="3.40.190.10">
    <property type="entry name" value="Periplasmic binding protein-like II"/>
    <property type="match status" value="1"/>
</dbReference>